<dbReference type="EMBL" id="JACHEO010000002">
    <property type="protein sequence ID" value="MBB5346989.1"/>
    <property type="molecule type" value="Genomic_DNA"/>
</dbReference>
<name>A0A840UZV2_9BACT</name>
<organism evidence="1 2">
    <name type="scientific">Desulfoprunum benzoelyticum</name>
    <dbReference type="NCBI Taxonomy" id="1506996"/>
    <lineage>
        <taxon>Bacteria</taxon>
        <taxon>Pseudomonadati</taxon>
        <taxon>Thermodesulfobacteriota</taxon>
        <taxon>Desulfobulbia</taxon>
        <taxon>Desulfobulbales</taxon>
        <taxon>Desulfobulbaceae</taxon>
        <taxon>Desulfoprunum</taxon>
    </lineage>
</organism>
<dbReference type="RefSeq" id="WP_183348343.1">
    <property type="nucleotide sequence ID" value="NZ_JACHEO010000002.1"/>
</dbReference>
<protein>
    <submittedName>
        <fullName evidence="1">Putative transcriptional regulator</fullName>
    </submittedName>
</protein>
<evidence type="ECO:0000313" key="1">
    <source>
        <dbReference type="EMBL" id="MBB5346989.1"/>
    </source>
</evidence>
<keyword evidence="2" id="KW-1185">Reference proteome</keyword>
<dbReference type="AlphaFoldDB" id="A0A840UZV2"/>
<evidence type="ECO:0000313" key="2">
    <source>
        <dbReference type="Proteomes" id="UP000539642"/>
    </source>
</evidence>
<gene>
    <name evidence="1" type="ORF">HNQ81_000699</name>
</gene>
<sequence>MATVKERMKEVIQSQPDDASFEEIFRELAFERMVNRGLVDFREGRVLSGDELERRIRTWQK</sequence>
<dbReference type="Proteomes" id="UP000539642">
    <property type="component" value="Unassembled WGS sequence"/>
</dbReference>
<comment type="caution">
    <text evidence="1">The sequence shown here is derived from an EMBL/GenBank/DDBJ whole genome shotgun (WGS) entry which is preliminary data.</text>
</comment>
<accession>A0A840UZV2</accession>
<proteinExistence type="predicted"/>
<reference evidence="1 2" key="1">
    <citation type="submission" date="2020-08" db="EMBL/GenBank/DDBJ databases">
        <title>Genomic Encyclopedia of Type Strains, Phase IV (KMG-IV): sequencing the most valuable type-strain genomes for metagenomic binning, comparative biology and taxonomic classification.</title>
        <authorList>
            <person name="Goeker M."/>
        </authorList>
    </citation>
    <scope>NUCLEOTIDE SEQUENCE [LARGE SCALE GENOMIC DNA]</scope>
    <source>
        <strain evidence="1 2">DSM 28570</strain>
    </source>
</reference>